<accession>A0A2J7PCG2</accession>
<proteinExistence type="predicted"/>
<dbReference type="AlphaFoldDB" id="A0A2J7PCG2"/>
<reference evidence="1 2" key="1">
    <citation type="submission" date="2017-12" db="EMBL/GenBank/DDBJ databases">
        <title>Hemimetabolous genomes reveal molecular basis of termite eusociality.</title>
        <authorList>
            <person name="Harrison M.C."/>
            <person name="Jongepier E."/>
            <person name="Robertson H.M."/>
            <person name="Arning N."/>
            <person name="Bitard-Feildel T."/>
            <person name="Chao H."/>
            <person name="Childers C.P."/>
            <person name="Dinh H."/>
            <person name="Doddapaneni H."/>
            <person name="Dugan S."/>
            <person name="Gowin J."/>
            <person name="Greiner C."/>
            <person name="Han Y."/>
            <person name="Hu H."/>
            <person name="Hughes D.S.T."/>
            <person name="Huylmans A.-K."/>
            <person name="Kemena C."/>
            <person name="Kremer L.P.M."/>
            <person name="Lee S.L."/>
            <person name="Lopez-Ezquerra A."/>
            <person name="Mallet L."/>
            <person name="Monroy-Kuhn J.M."/>
            <person name="Moser A."/>
            <person name="Murali S.C."/>
            <person name="Muzny D.M."/>
            <person name="Otani S."/>
            <person name="Piulachs M.-D."/>
            <person name="Poelchau M."/>
            <person name="Qu J."/>
            <person name="Schaub F."/>
            <person name="Wada-Katsumata A."/>
            <person name="Worley K.C."/>
            <person name="Xie Q."/>
            <person name="Ylla G."/>
            <person name="Poulsen M."/>
            <person name="Gibbs R.A."/>
            <person name="Schal C."/>
            <person name="Richards S."/>
            <person name="Belles X."/>
            <person name="Korb J."/>
            <person name="Bornberg-Bauer E."/>
        </authorList>
    </citation>
    <scope>NUCLEOTIDE SEQUENCE [LARGE SCALE GENOMIC DNA]</scope>
    <source>
        <tissue evidence="1">Whole body</tissue>
    </source>
</reference>
<dbReference type="InParanoid" id="A0A2J7PCG2"/>
<name>A0A2J7PCG2_9NEOP</name>
<protein>
    <submittedName>
        <fullName evidence="1">Uncharacterized protein</fullName>
    </submittedName>
</protein>
<evidence type="ECO:0000313" key="1">
    <source>
        <dbReference type="EMBL" id="PNF14014.1"/>
    </source>
</evidence>
<keyword evidence="2" id="KW-1185">Reference proteome</keyword>
<dbReference type="EMBL" id="NEVH01027059">
    <property type="protein sequence ID" value="PNF14014.1"/>
    <property type="molecule type" value="Genomic_DNA"/>
</dbReference>
<gene>
    <name evidence="1" type="ORF">B7P43_G03585</name>
</gene>
<evidence type="ECO:0000313" key="2">
    <source>
        <dbReference type="Proteomes" id="UP000235965"/>
    </source>
</evidence>
<dbReference type="Proteomes" id="UP000235965">
    <property type="component" value="Unassembled WGS sequence"/>
</dbReference>
<organism evidence="1 2">
    <name type="scientific">Cryptotermes secundus</name>
    <dbReference type="NCBI Taxonomy" id="105785"/>
    <lineage>
        <taxon>Eukaryota</taxon>
        <taxon>Metazoa</taxon>
        <taxon>Ecdysozoa</taxon>
        <taxon>Arthropoda</taxon>
        <taxon>Hexapoda</taxon>
        <taxon>Insecta</taxon>
        <taxon>Pterygota</taxon>
        <taxon>Neoptera</taxon>
        <taxon>Polyneoptera</taxon>
        <taxon>Dictyoptera</taxon>
        <taxon>Blattodea</taxon>
        <taxon>Blattoidea</taxon>
        <taxon>Termitoidae</taxon>
        <taxon>Kalotermitidae</taxon>
        <taxon>Cryptotermitinae</taxon>
        <taxon>Cryptotermes</taxon>
    </lineage>
</organism>
<comment type="caution">
    <text evidence="1">The sequence shown here is derived from an EMBL/GenBank/DDBJ whole genome shotgun (WGS) entry which is preliminary data.</text>
</comment>
<sequence>MKELMTSVIEAEAEIATPIHVICVSAYERHKKMKALRQAQEAAFSFGDDESDSTWGRRRRR</sequence>